<name>A0A2N5C3Z5_9BURK</name>
<reference evidence="1 2" key="1">
    <citation type="submission" date="2017-12" db="EMBL/GenBank/DDBJ databases">
        <title>Genome sequence of the active heterotrophic nitrifier-denitrifier, Cupriavidus pauculus UM1.</title>
        <authorList>
            <person name="Putonti C."/>
            <person name="Castignetti D."/>
        </authorList>
    </citation>
    <scope>NUCLEOTIDE SEQUENCE [LARGE SCALE GENOMIC DNA]</scope>
    <source>
        <strain evidence="1 2">UM1</strain>
    </source>
</reference>
<protein>
    <submittedName>
        <fullName evidence="1">Uncharacterized protein</fullName>
    </submittedName>
</protein>
<accession>A0A2N5C3Z5</accession>
<gene>
    <name evidence="1" type="ORF">CYJ10_29325</name>
</gene>
<sequence length="75" mass="8565">MAAGGAAVIHPSYMYRLTPEEIAMRHQEEARRADKACGDCANRSPFKDADGEGERVCKFKRRQYGRRCELFQRGN</sequence>
<organism evidence="1 2">
    <name type="scientific">Cupriavidus pauculus</name>
    <dbReference type="NCBI Taxonomy" id="82633"/>
    <lineage>
        <taxon>Bacteria</taxon>
        <taxon>Pseudomonadati</taxon>
        <taxon>Pseudomonadota</taxon>
        <taxon>Betaproteobacteria</taxon>
        <taxon>Burkholderiales</taxon>
        <taxon>Burkholderiaceae</taxon>
        <taxon>Cupriavidus</taxon>
    </lineage>
</organism>
<comment type="caution">
    <text evidence="1">The sequence shown here is derived from an EMBL/GenBank/DDBJ whole genome shotgun (WGS) entry which is preliminary data.</text>
</comment>
<dbReference type="Proteomes" id="UP000234341">
    <property type="component" value="Unassembled WGS sequence"/>
</dbReference>
<proteinExistence type="predicted"/>
<dbReference type="AlphaFoldDB" id="A0A2N5C3Z5"/>
<evidence type="ECO:0000313" key="2">
    <source>
        <dbReference type="Proteomes" id="UP000234341"/>
    </source>
</evidence>
<evidence type="ECO:0000313" key="1">
    <source>
        <dbReference type="EMBL" id="PLP96946.1"/>
    </source>
</evidence>
<dbReference type="EMBL" id="PJRP01000021">
    <property type="protein sequence ID" value="PLP96946.1"/>
    <property type="molecule type" value="Genomic_DNA"/>
</dbReference>